<dbReference type="GO" id="GO:0005829">
    <property type="term" value="C:cytosol"/>
    <property type="evidence" value="ECO:0007669"/>
    <property type="project" value="TreeGrafter"/>
</dbReference>
<evidence type="ECO:0000256" key="3">
    <source>
        <dbReference type="SAM" id="MobiDB-lite"/>
    </source>
</evidence>
<dbReference type="SUPFAM" id="SSF52540">
    <property type="entry name" value="P-loop containing nucleoside triphosphate hydrolases"/>
    <property type="match status" value="1"/>
</dbReference>
<dbReference type="AlphaFoldDB" id="A0A934I3U0"/>
<comment type="caution">
    <text evidence="4">The sequence shown here is derived from an EMBL/GenBank/DDBJ whole genome shotgun (WGS) entry which is preliminary data.</text>
</comment>
<dbReference type="InterPro" id="IPR050625">
    <property type="entry name" value="ParA/MinD_ATPase"/>
</dbReference>
<organism evidence="4 5">
    <name type="scientific">Clostridium aciditolerans</name>
    <dbReference type="NCBI Taxonomy" id="339861"/>
    <lineage>
        <taxon>Bacteria</taxon>
        <taxon>Bacillati</taxon>
        <taxon>Bacillota</taxon>
        <taxon>Clostridia</taxon>
        <taxon>Eubacteriales</taxon>
        <taxon>Clostridiaceae</taxon>
        <taxon>Clostridium</taxon>
    </lineage>
</organism>
<dbReference type="InterPro" id="IPR033756">
    <property type="entry name" value="YlxH/NBP35"/>
</dbReference>
<evidence type="ECO:0000256" key="2">
    <source>
        <dbReference type="ARBA" id="ARBA00022840"/>
    </source>
</evidence>
<dbReference type="Gene3D" id="3.40.50.300">
    <property type="entry name" value="P-loop containing nucleotide triphosphate hydrolases"/>
    <property type="match status" value="1"/>
</dbReference>
<dbReference type="EMBL" id="JAEEGB010000059">
    <property type="protein sequence ID" value="MBI6875768.1"/>
    <property type="molecule type" value="Genomic_DNA"/>
</dbReference>
<name>A0A934I3U0_9CLOT</name>
<evidence type="ECO:0000313" key="5">
    <source>
        <dbReference type="Proteomes" id="UP000622687"/>
    </source>
</evidence>
<keyword evidence="1" id="KW-0547">Nucleotide-binding</keyword>
<dbReference type="GO" id="GO:0051782">
    <property type="term" value="P:negative regulation of cell division"/>
    <property type="evidence" value="ECO:0007669"/>
    <property type="project" value="TreeGrafter"/>
</dbReference>
<evidence type="ECO:0000313" key="4">
    <source>
        <dbReference type="EMBL" id="MBI6875768.1"/>
    </source>
</evidence>
<proteinExistence type="predicted"/>
<dbReference type="Proteomes" id="UP000622687">
    <property type="component" value="Unassembled WGS sequence"/>
</dbReference>
<feature type="non-terminal residue" evidence="4">
    <location>
        <position position="61"/>
    </location>
</feature>
<reference evidence="4" key="1">
    <citation type="submission" date="2020-12" db="EMBL/GenBank/DDBJ databases">
        <title>Clostridium thailandense sp. nov., a novel acetogenic bacterium isolated from peat land soil in Thailand.</title>
        <authorList>
            <person name="Chaikitkaew S."/>
            <person name="Birkeland N.K."/>
        </authorList>
    </citation>
    <scope>NUCLEOTIDE SEQUENCE</scope>
    <source>
        <strain evidence="4">DSM 17425</strain>
    </source>
</reference>
<keyword evidence="5" id="KW-1185">Reference proteome</keyword>
<dbReference type="GO" id="GO:0009898">
    <property type="term" value="C:cytoplasmic side of plasma membrane"/>
    <property type="evidence" value="ECO:0007669"/>
    <property type="project" value="TreeGrafter"/>
</dbReference>
<feature type="compositionally biased region" description="Basic and acidic residues" evidence="3">
    <location>
        <begin position="18"/>
        <end position="27"/>
    </location>
</feature>
<keyword evidence="2" id="KW-0067">ATP-binding</keyword>
<dbReference type="Pfam" id="PF10609">
    <property type="entry name" value="ParA"/>
    <property type="match status" value="1"/>
</dbReference>
<evidence type="ECO:0000256" key="1">
    <source>
        <dbReference type="ARBA" id="ARBA00022741"/>
    </source>
</evidence>
<dbReference type="GO" id="GO:0016887">
    <property type="term" value="F:ATP hydrolysis activity"/>
    <property type="evidence" value="ECO:0007669"/>
    <property type="project" value="TreeGrafter"/>
</dbReference>
<dbReference type="PANTHER" id="PTHR43384">
    <property type="entry name" value="SEPTUM SITE-DETERMINING PROTEIN MIND HOMOLOG, CHLOROPLASTIC-RELATED"/>
    <property type="match status" value="1"/>
</dbReference>
<dbReference type="PANTHER" id="PTHR43384:SF4">
    <property type="entry name" value="CELLULOSE BIOSYNTHESIS PROTEIN BCSQ-RELATED"/>
    <property type="match status" value="1"/>
</dbReference>
<sequence length="61" mass="6695">MLDQAQKLRQLVQQQNKDSNEPRESISKPKIITVTSGKGGVGKSNFVVNLSIALQKMGKKV</sequence>
<protein>
    <submittedName>
        <fullName evidence="4">P-loop NTPase</fullName>
    </submittedName>
</protein>
<accession>A0A934I3U0</accession>
<dbReference type="InterPro" id="IPR027417">
    <property type="entry name" value="P-loop_NTPase"/>
</dbReference>
<dbReference type="GO" id="GO:0005524">
    <property type="term" value="F:ATP binding"/>
    <property type="evidence" value="ECO:0007669"/>
    <property type="project" value="UniProtKB-KW"/>
</dbReference>
<feature type="region of interest" description="Disordered" evidence="3">
    <location>
        <begin position="10"/>
        <end position="30"/>
    </location>
</feature>
<gene>
    <name evidence="4" type="ORF">I6U51_24220</name>
</gene>
<dbReference type="RefSeq" id="WP_211145105.1">
    <property type="nucleotide sequence ID" value="NZ_JAEEGB010000059.1"/>
</dbReference>